<protein>
    <recommendedName>
        <fullName evidence="5">Transmembrane protein</fullName>
    </recommendedName>
</protein>
<keyword evidence="4" id="KW-1185">Reference proteome</keyword>
<accession>A0ABD1ALG9</accession>
<reference evidence="3 4" key="1">
    <citation type="submission" date="2024-04" db="EMBL/GenBank/DDBJ databases">
        <title>Genome assembly C_amara_ONT_v2.</title>
        <authorList>
            <person name="Yant L."/>
            <person name="Moore C."/>
            <person name="Slenker M."/>
        </authorList>
    </citation>
    <scope>NUCLEOTIDE SEQUENCE [LARGE SCALE GENOMIC DNA]</scope>
    <source>
        <tissue evidence="3">Leaf</tissue>
    </source>
</reference>
<evidence type="ECO:0000313" key="3">
    <source>
        <dbReference type="EMBL" id="KAL1200575.1"/>
    </source>
</evidence>
<feature type="chain" id="PRO_5044793977" description="Transmembrane protein" evidence="2">
    <location>
        <begin position="24"/>
        <end position="72"/>
    </location>
</feature>
<organism evidence="3 4">
    <name type="scientific">Cardamine amara subsp. amara</name>
    <dbReference type="NCBI Taxonomy" id="228776"/>
    <lineage>
        <taxon>Eukaryota</taxon>
        <taxon>Viridiplantae</taxon>
        <taxon>Streptophyta</taxon>
        <taxon>Embryophyta</taxon>
        <taxon>Tracheophyta</taxon>
        <taxon>Spermatophyta</taxon>
        <taxon>Magnoliopsida</taxon>
        <taxon>eudicotyledons</taxon>
        <taxon>Gunneridae</taxon>
        <taxon>Pentapetalae</taxon>
        <taxon>rosids</taxon>
        <taxon>malvids</taxon>
        <taxon>Brassicales</taxon>
        <taxon>Brassicaceae</taxon>
        <taxon>Cardamineae</taxon>
        <taxon>Cardamine</taxon>
    </lineage>
</organism>
<evidence type="ECO:0000313" key="4">
    <source>
        <dbReference type="Proteomes" id="UP001558713"/>
    </source>
</evidence>
<feature type="region of interest" description="Disordered" evidence="1">
    <location>
        <begin position="35"/>
        <end position="72"/>
    </location>
</feature>
<dbReference type="AlphaFoldDB" id="A0ABD1ALG9"/>
<comment type="caution">
    <text evidence="3">The sequence shown here is derived from an EMBL/GenBank/DDBJ whole genome shotgun (WGS) entry which is preliminary data.</text>
</comment>
<sequence length="72" mass="7800">MKKSGFVFLLVVIVLCLFSLASSEMKLGLEDYSFQTNPHPVGPDREAKSGPIEHGTPLNPYVVPKPQSQDGG</sequence>
<dbReference type="EMBL" id="JBANAX010000615">
    <property type="protein sequence ID" value="KAL1200575.1"/>
    <property type="molecule type" value="Genomic_DNA"/>
</dbReference>
<gene>
    <name evidence="3" type="ORF">V5N11_032973</name>
</gene>
<evidence type="ECO:0000256" key="1">
    <source>
        <dbReference type="SAM" id="MobiDB-lite"/>
    </source>
</evidence>
<evidence type="ECO:0008006" key="5">
    <source>
        <dbReference type="Google" id="ProtNLM"/>
    </source>
</evidence>
<dbReference type="Proteomes" id="UP001558713">
    <property type="component" value="Unassembled WGS sequence"/>
</dbReference>
<keyword evidence="2" id="KW-0732">Signal</keyword>
<name>A0ABD1ALG9_CARAN</name>
<evidence type="ECO:0000256" key="2">
    <source>
        <dbReference type="SAM" id="SignalP"/>
    </source>
</evidence>
<feature type="signal peptide" evidence="2">
    <location>
        <begin position="1"/>
        <end position="23"/>
    </location>
</feature>
<proteinExistence type="predicted"/>